<comment type="subcellular location">
    <subcellularLocation>
        <location evidence="2">Cytoplasm</location>
    </subcellularLocation>
</comment>
<dbReference type="RefSeq" id="WP_126351603.1">
    <property type="nucleotide sequence ID" value="NZ_RXPE01000006.1"/>
</dbReference>
<dbReference type="Pfam" id="PF01933">
    <property type="entry name" value="CofD"/>
    <property type="match status" value="1"/>
</dbReference>
<dbReference type="Proteomes" id="UP000277766">
    <property type="component" value="Unassembled WGS sequence"/>
</dbReference>
<feature type="transmembrane region" description="Helical" evidence="4">
    <location>
        <begin position="44"/>
        <end position="65"/>
    </location>
</feature>
<organism evidence="5 6">
    <name type="scientific">Deinococcus radiophilus</name>
    <dbReference type="NCBI Taxonomy" id="32062"/>
    <lineage>
        <taxon>Bacteria</taxon>
        <taxon>Thermotogati</taxon>
        <taxon>Deinococcota</taxon>
        <taxon>Deinococci</taxon>
        <taxon>Deinococcales</taxon>
        <taxon>Deinococcaceae</taxon>
        <taxon>Deinococcus</taxon>
    </lineage>
</organism>
<dbReference type="AlphaFoldDB" id="A0A3S0I6K1"/>
<dbReference type="OrthoDB" id="9783842at2"/>
<reference evidence="5 6" key="1">
    <citation type="submission" date="2018-12" db="EMBL/GenBank/DDBJ databases">
        <title>Deinococcus radiophilus ATCC 27603 genome sequencing and assembly.</title>
        <authorList>
            <person name="Maclea K.S."/>
            <person name="Maynard C.R."/>
        </authorList>
    </citation>
    <scope>NUCLEOTIDE SEQUENCE [LARGE SCALE GENOMIC DNA]</scope>
    <source>
        <strain evidence="5 6">ATCC 27603</strain>
    </source>
</reference>
<dbReference type="GO" id="GO:0008360">
    <property type="term" value="P:regulation of cell shape"/>
    <property type="evidence" value="ECO:0007669"/>
    <property type="project" value="UniProtKB-UniRule"/>
</dbReference>
<dbReference type="InterPro" id="IPR002882">
    <property type="entry name" value="CofD"/>
</dbReference>
<comment type="caution">
    <text evidence="5">The sequence shown here is derived from an EMBL/GenBank/DDBJ whole genome shotgun (WGS) entry which is preliminary data.</text>
</comment>
<protein>
    <recommendedName>
        <fullName evidence="2">Putative gluconeogenesis factor</fullName>
    </recommendedName>
</protein>
<keyword evidence="4" id="KW-0472">Membrane</keyword>
<dbReference type="InterPro" id="IPR038136">
    <property type="entry name" value="CofD-like_dom_sf"/>
</dbReference>
<name>A0A3S0I6K1_9DEIO</name>
<gene>
    <name evidence="5" type="primary">yvcK</name>
    <name evidence="5" type="ORF">EJ104_04690</name>
</gene>
<dbReference type="Gene3D" id="3.40.50.10680">
    <property type="entry name" value="CofD-like domains"/>
    <property type="match status" value="1"/>
</dbReference>
<comment type="function">
    <text evidence="2">Required for morphogenesis under gluconeogenic growth conditions.</text>
</comment>
<evidence type="ECO:0000256" key="2">
    <source>
        <dbReference type="HAMAP-Rule" id="MF_00973"/>
    </source>
</evidence>
<keyword evidence="4" id="KW-0812">Transmembrane</keyword>
<dbReference type="CDD" id="cd07187">
    <property type="entry name" value="YvcK_like"/>
    <property type="match status" value="1"/>
</dbReference>
<dbReference type="GO" id="GO:0043743">
    <property type="term" value="F:LPPG:FO 2-phospho-L-lactate transferase activity"/>
    <property type="evidence" value="ECO:0007669"/>
    <property type="project" value="InterPro"/>
</dbReference>
<dbReference type="PANTHER" id="PTHR30135">
    <property type="entry name" value="UNCHARACTERIZED PROTEIN YVCK-RELATED"/>
    <property type="match status" value="1"/>
</dbReference>
<feature type="transmembrane region" description="Helical" evidence="4">
    <location>
        <begin position="91"/>
        <end position="110"/>
    </location>
</feature>
<sequence>MSRPPTSEGGWPHAATVDDADPPSGGWTERLNDWMTPGIRIKRWVLLLMVASVLGAFSLLAFFWMSPLRAVMSSFIYRAQLWLLESISSPWLVALALVVLAAAAAIYGIVQINRTLLWAAGMEPKHVARAMSGQHTLSRGPRIVAVGGGTGLSNLLRGLKEHSSNLTAVVTVADDGGSSGQLRQSLNMIAPGDLTDCYAALSKHPALSQLLLHRFGRGEGLEGHTFGNLLLATLSEERGGLAPALGDLHEILRMQGKVYPATTEPTTLVARLSDGRTVRGESRLASELGGATVREVLLDPQELPAVPEVIHAIEEADLIVLGPGSLFTSILPVLLVPEVGEALRNTSAPILYVASLMTEPGETERLSLEDHFSVISGHLGRAPDWILLNSQPLPLAVVQHYAQQRAEPLVRSAGGRNLRSRYRYAPLLDQAASPLANHHSALLAQAILQLLEH</sequence>
<comment type="similarity">
    <text evidence="2">Belongs to the gluconeogenesis factor family.</text>
</comment>
<dbReference type="InterPro" id="IPR010119">
    <property type="entry name" value="Gluconeogen_factor"/>
</dbReference>
<evidence type="ECO:0000313" key="6">
    <source>
        <dbReference type="Proteomes" id="UP000277766"/>
    </source>
</evidence>
<keyword evidence="6" id="KW-1185">Reference proteome</keyword>
<dbReference type="SUPFAM" id="SSF142338">
    <property type="entry name" value="CofD-like"/>
    <property type="match status" value="1"/>
</dbReference>
<evidence type="ECO:0000313" key="5">
    <source>
        <dbReference type="EMBL" id="RTR28654.1"/>
    </source>
</evidence>
<keyword evidence="4" id="KW-1133">Transmembrane helix</keyword>
<proteinExistence type="inferred from homology"/>
<evidence type="ECO:0000256" key="4">
    <source>
        <dbReference type="SAM" id="Phobius"/>
    </source>
</evidence>
<evidence type="ECO:0000256" key="1">
    <source>
        <dbReference type="ARBA" id="ARBA00022490"/>
    </source>
</evidence>
<dbReference type="GO" id="GO:0005737">
    <property type="term" value="C:cytoplasm"/>
    <property type="evidence" value="ECO:0007669"/>
    <property type="project" value="UniProtKB-SubCell"/>
</dbReference>
<feature type="region of interest" description="Disordered" evidence="3">
    <location>
        <begin position="1"/>
        <end position="25"/>
    </location>
</feature>
<accession>A0A3S0I6K1</accession>
<evidence type="ECO:0000256" key="3">
    <source>
        <dbReference type="SAM" id="MobiDB-lite"/>
    </source>
</evidence>
<dbReference type="EMBL" id="RXPE01000006">
    <property type="protein sequence ID" value="RTR28654.1"/>
    <property type="molecule type" value="Genomic_DNA"/>
</dbReference>
<dbReference type="PANTHER" id="PTHR30135:SF3">
    <property type="entry name" value="GLUCONEOGENESIS FACTOR-RELATED"/>
    <property type="match status" value="1"/>
</dbReference>
<dbReference type="NCBIfam" id="TIGR01826">
    <property type="entry name" value="CofD_related"/>
    <property type="match status" value="1"/>
</dbReference>
<keyword evidence="1 2" id="KW-0963">Cytoplasm</keyword>
<dbReference type="HAMAP" id="MF_00973">
    <property type="entry name" value="Gluconeogen_factor"/>
    <property type="match status" value="1"/>
</dbReference>